<protein>
    <submittedName>
        <fullName evidence="1">Uncharacterized protein</fullName>
    </submittedName>
</protein>
<proteinExistence type="predicted"/>
<reference evidence="1 2" key="1">
    <citation type="submission" date="2015-01" db="EMBL/GenBank/DDBJ databases">
        <title>Evolution of Trichinella species and genotypes.</title>
        <authorList>
            <person name="Korhonen P.K."/>
            <person name="Edoardo P."/>
            <person name="Giuseppe L.R."/>
            <person name="Gasser R.B."/>
        </authorList>
    </citation>
    <scope>NUCLEOTIDE SEQUENCE [LARGE SCALE GENOMIC DNA]</scope>
    <source>
        <strain evidence="1">ISS1980</strain>
    </source>
</reference>
<keyword evidence="2" id="KW-1185">Reference proteome</keyword>
<dbReference type="EMBL" id="JYDO01001303">
    <property type="protein sequence ID" value="KRZ64252.1"/>
    <property type="molecule type" value="Genomic_DNA"/>
</dbReference>
<evidence type="ECO:0000313" key="2">
    <source>
        <dbReference type="Proteomes" id="UP000054843"/>
    </source>
</evidence>
<dbReference type="AlphaFoldDB" id="A0A0V1LXW0"/>
<organism evidence="1 2">
    <name type="scientific">Trichinella papuae</name>
    <dbReference type="NCBI Taxonomy" id="268474"/>
    <lineage>
        <taxon>Eukaryota</taxon>
        <taxon>Metazoa</taxon>
        <taxon>Ecdysozoa</taxon>
        <taxon>Nematoda</taxon>
        <taxon>Enoplea</taxon>
        <taxon>Dorylaimia</taxon>
        <taxon>Trichinellida</taxon>
        <taxon>Trichinellidae</taxon>
        <taxon>Trichinella</taxon>
    </lineage>
</organism>
<dbReference type="Proteomes" id="UP000054843">
    <property type="component" value="Unassembled WGS sequence"/>
</dbReference>
<accession>A0A0V1LXW0</accession>
<gene>
    <name evidence="1" type="ORF">T10_11229</name>
</gene>
<name>A0A0V1LXW0_9BILA</name>
<comment type="caution">
    <text evidence="1">The sequence shown here is derived from an EMBL/GenBank/DDBJ whole genome shotgun (WGS) entry which is preliminary data.</text>
</comment>
<sequence>MQITIAIKVPYHHGSVAKRSLSLLWRFGAAEVRF</sequence>
<evidence type="ECO:0000313" key="1">
    <source>
        <dbReference type="EMBL" id="KRZ64252.1"/>
    </source>
</evidence>